<gene>
    <name evidence="1" type="ORF">BQ2448_2051</name>
</gene>
<protein>
    <submittedName>
        <fullName evidence="1">BQ2448_2051 protein</fullName>
    </submittedName>
</protein>
<dbReference type="EMBL" id="FMSP01000004">
    <property type="protein sequence ID" value="SCV69031.1"/>
    <property type="molecule type" value="Genomic_DNA"/>
</dbReference>
<reference evidence="2" key="1">
    <citation type="submission" date="2016-09" db="EMBL/GenBank/DDBJ databases">
        <authorList>
            <person name="Jeantristanb JTB J.-T."/>
            <person name="Ricardo R."/>
        </authorList>
    </citation>
    <scope>NUCLEOTIDE SEQUENCE [LARGE SCALE GENOMIC DNA]</scope>
</reference>
<name>A0A238FA67_9BASI</name>
<evidence type="ECO:0000313" key="2">
    <source>
        <dbReference type="Proteomes" id="UP000198372"/>
    </source>
</evidence>
<accession>A0A238FA67</accession>
<keyword evidence="2" id="KW-1185">Reference proteome</keyword>
<evidence type="ECO:0000313" key="1">
    <source>
        <dbReference type="EMBL" id="SCV69031.1"/>
    </source>
</evidence>
<proteinExistence type="predicted"/>
<dbReference type="AlphaFoldDB" id="A0A238FA67"/>
<dbReference type="Proteomes" id="UP000198372">
    <property type="component" value="Unassembled WGS sequence"/>
</dbReference>
<organism evidence="1 2">
    <name type="scientific">Microbotryum intermedium</name>
    <dbReference type="NCBI Taxonomy" id="269621"/>
    <lineage>
        <taxon>Eukaryota</taxon>
        <taxon>Fungi</taxon>
        <taxon>Dikarya</taxon>
        <taxon>Basidiomycota</taxon>
        <taxon>Pucciniomycotina</taxon>
        <taxon>Microbotryomycetes</taxon>
        <taxon>Microbotryales</taxon>
        <taxon>Microbotryaceae</taxon>
        <taxon>Microbotryum</taxon>
    </lineage>
</organism>
<sequence>MLLLALPAEGCRLKSRLAPRPWDEAGEGGVAHMGCTSLVRYSVTCPSPKVALRTSLEVRKTESCCANESTGIDWVCIKGRPLPPLRGGCTPWPSP</sequence>